<feature type="transmembrane region" description="Helical" evidence="8">
    <location>
        <begin position="223"/>
        <end position="247"/>
    </location>
</feature>
<dbReference type="PANTHER" id="PTHR11629">
    <property type="entry name" value="VACUOLAR PROTON ATPASES"/>
    <property type="match status" value="1"/>
</dbReference>
<comment type="caution">
    <text evidence="8">Lacks conserved residue(s) required for the propagation of feature annotation.</text>
</comment>
<dbReference type="Pfam" id="PF01496">
    <property type="entry name" value="V_ATPase_I"/>
    <property type="match status" value="1"/>
</dbReference>
<dbReference type="GO" id="GO:0007035">
    <property type="term" value="P:vacuolar acidification"/>
    <property type="evidence" value="ECO:0007669"/>
    <property type="project" value="TreeGrafter"/>
</dbReference>
<evidence type="ECO:0000256" key="3">
    <source>
        <dbReference type="ARBA" id="ARBA00022448"/>
    </source>
</evidence>
<dbReference type="Proteomes" id="UP001168821">
    <property type="component" value="Unassembled WGS sequence"/>
</dbReference>
<name>A0AA38J664_9CUCU</name>
<evidence type="ECO:0000256" key="9">
    <source>
        <dbReference type="SAM" id="MobiDB-lite"/>
    </source>
</evidence>
<keyword evidence="5 8" id="KW-1133">Transmembrane helix</keyword>
<feature type="transmembrane region" description="Helical" evidence="8">
    <location>
        <begin position="60"/>
        <end position="82"/>
    </location>
</feature>
<comment type="similarity">
    <text evidence="2 8">Belongs to the V-ATPase 116 kDa subunit family.</text>
</comment>
<comment type="subcellular location">
    <subcellularLocation>
        <location evidence="1">Membrane</location>
        <topology evidence="1">Multi-pass membrane protein</topology>
    </subcellularLocation>
</comment>
<dbReference type="GO" id="GO:0033179">
    <property type="term" value="C:proton-transporting V-type ATPase, V0 domain"/>
    <property type="evidence" value="ECO:0007669"/>
    <property type="project" value="InterPro"/>
</dbReference>
<protein>
    <recommendedName>
        <fullName evidence="8">V-type proton ATPase subunit a</fullName>
    </recommendedName>
</protein>
<reference evidence="10" key="1">
    <citation type="journal article" date="2023" name="G3 (Bethesda)">
        <title>Whole genome assemblies of Zophobas morio and Tenebrio molitor.</title>
        <authorList>
            <person name="Kaur S."/>
            <person name="Stinson S.A."/>
            <person name="diCenzo G.C."/>
        </authorList>
    </citation>
    <scope>NUCLEOTIDE SEQUENCE</scope>
    <source>
        <strain evidence="10">QUZm001</strain>
    </source>
</reference>
<dbReference type="AlphaFoldDB" id="A0AA38J664"/>
<dbReference type="GO" id="GO:0051117">
    <property type="term" value="F:ATPase binding"/>
    <property type="evidence" value="ECO:0007669"/>
    <property type="project" value="TreeGrafter"/>
</dbReference>
<keyword evidence="3 8" id="KW-0813">Transport</keyword>
<evidence type="ECO:0000256" key="7">
    <source>
        <dbReference type="ARBA" id="ARBA00023136"/>
    </source>
</evidence>
<proteinExistence type="inferred from homology"/>
<dbReference type="EMBL" id="JALNTZ010000001">
    <property type="protein sequence ID" value="KAJ3664949.1"/>
    <property type="molecule type" value="Genomic_DNA"/>
</dbReference>
<feature type="transmembrane region" description="Helical" evidence="8">
    <location>
        <begin position="185"/>
        <end position="203"/>
    </location>
</feature>
<keyword evidence="8" id="KW-0375">Hydrogen ion transport</keyword>
<dbReference type="GO" id="GO:0046961">
    <property type="term" value="F:proton-transporting ATPase activity, rotational mechanism"/>
    <property type="evidence" value="ECO:0007669"/>
    <property type="project" value="InterPro"/>
</dbReference>
<organism evidence="10 11">
    <name type="scientific">Zophobas morio</name>
    <dbReference type="NCBI Taxonomy" id="2755281"/>
    <lineage>
        <taxon>Eukaryota</taxon>
        <taxon>Metazoa</taxon>
        <taxon>Ecdysozoa</taxon>
        <taxon>Arthropoda</taxon>
        <taxon>Hexapoda</taxon>
        <taxon>Insecta</taxon>
        <taxon>Pterygota</taxon>
        <taxon>Neoptera</taxon>
        <taxon>Endopterygota</taxon>
        <taxon>Coleoptera</taxon>
        <taxon>Polyphaga</taxon>
        <taxon>Cucujiformia</taxon>
        <taxon>Tenebrionidae</taxon>
        <taxon>Zophobas</taxon>
    </lineage>
</organism>
<dbReference type="GO" id="GO:0016471">
    <property type="term" value="C:vacuolar proton-transporting V-type ATPase complex"/>
    <property type="evidence" value="ECO:0007669"/>
    <property type="project" value="TreeGrafter"/>
</dbReference>
<comment type="caution">
    <text evidence="10">The sequence shown here is derived from an EMBL/GenBank/DDBJ whole genome shotgun (WGS) entry which is preliminary data.</text>
</comment>
<sequence length="282" mass="32798">MMFMKWFWYSCEQTSPTEYGSSCAPSVLIYFINMMLFKENPVQTGCNLYMFKTQPFIQKILVFVSLACIPVLLLGKPLYVTLTRKRNQKTKPTQQRKTENHSSVRKQVSFRLHDEDSPADTLTEDDASIAFEDEEDPLQKYLRELHEQKTEEQEEPISEVFIHQAIHTIEYVLSTISHTASYLRLWALSLAHAQLSEVLWQMVFQLGLKSNSFVGALKMFAFFAAWAGGTVAILILMEGLSAFLHTLRLHWVEFMSKFYTGLGYPFEPFSLRDIFEKEREEK</sequence>
<dbReference type="PANTHER" id="PTHR11629:SF61">
    <property type="entry name" value="V-TYPE PROTON ATPASE SUBUNIT A"/>
    <property type="match status" value="1"/>
</dbReference>
<keyword evidence="6 8" id="KW-0406">Ion transport</keyword>
<keyword evidence="7 8" id="KW-0472">Membrane</keyword>
<keyword evidence="11" id="KW-1185">Reference proteome</keyword>
<evidence type="ECO:0000256" key="1">
    <source>
        <dbReference type="ARBA" id="ARBA00004141"/>
    </source>
</evidence>
<keyword evidence="4 8" id="KW-0812">Transmembrane</keyword>
<gene>
    <name evidence="10" type="ORF">Zmor_000478</name>
</gene>
<feature type="region of interest" description="Disordered" evidence="9">
    <location>
        <begin position="85"/>
        <end position="104"/>
    </location>
</feature>
<evidence type="ECO:0000256" key="6">
    <source>
        <dbReference type="ARBA" id="ARBA00023065"/>
    </source>
</evidence>
<dbReference type="GO" id="GO:0005886">
    <property type="term" value="C:plasma membrane"/>
    <property type="evidence" value="ECO:0007669"/>
    <property type="project" value="TreeGrafter"/>
</dbReference>
<evidence type="ECO:0000256" key="2">
    <source>
        <dbReference type="ARBA" id="ARBA00009904"/>
    </source>
</evidence>
<evidence type="ECO:0000256" key="4">
    <source>
        <dbReference type="ARBA" id="ARBA00022692"/>
    </source>
</evidence>
<dbReference type="InterPro" id="IPR002490">
    <property type="entry name" value="V-ATPase_116kDa_su"/>
</dbReference>
<accession>A0AA38J664</accession>
<evidence type="ECO:0000313" key="10">
    <source>
        <dbReference type="EMBL" id="KAJ3664949.1"/>
    </source>
</evidence>
<evidence type="ECO:0000313" key="11">
    <source>
        <dbReference type="Proteomes" id="UP001168821"/>
    </source>
</evidence>
<evidence type="ECO:0000256" key="5">
    <source>
        <dbReference type="ARBA" id="ARBA00022989"/>
    </source>
</evidence>
<comment type="function">
    <text evidence="8">Essential component of the vacuolar proton pump (V-ATPase), a multimeric enzyme that catalyzes the translocation of protons across the membranes. Required for assembly and activity of the V-ATPase.</text>
</comment>
<evidence type="ECO:0000256" key="8">
    <source>
        <dbReference type="RuleBase" id="RU361189"/>
    </source>
</evidence>